<proteinExistence type="predicted"/>
<dbReference type="EMBL" id="BARV01040709">
    <property type="protein sequence ID" value="GAI56501.1"/>
    <property type="molecule type" value="Genomic_DNA"/>
</dbReference>
<dbReference type="GO" id="GO:0016747">
    <property type="term" value="F:acyltransferase activity, transferring groups other than amino-acyl groups"/>
    <property type="evidence" value="ECO:0007669"/>
    <property type="project" value="InterPro"/>
</dbReference>
<evidence type="ECO:0000313" key="2">
    <source>
        <dbReference type="EMBL" id="GAI56501.1"/>
    </source>
</evidence>
<feature type="domain" description="N-acetyltransferase" evidence="1">
    <location>
        <begin position="1"/>
        <end position="78"/>
    </location>
</feature>
<dbReference type="InterPro" id="IPR016181">
    <property type="entry name" value="Acyl_CoA_acyltransferase"/>
</dbReference>
<gene>
    <name evidence="2" type="ORF">S06H3_61925</name>
</gene>
<dbReference type="AlphaFoldDB" id="X1QNZ4"/>
<dbReference type="InterPro" id="IPR000182">
    <property type="entry name" value="GNAT_dom"/>
</dbReference>
<accession>X1QNZ4</accession>
<name>X1QNZ4_9ZZZZ</name>
<organism evidence="2">
    <name type="scientific">marine sediment metagenome</name>
    <dbReference type="NCBI Taxonomy" id="412755"/>
    <lineage>
        <taxon>unclassified sequences</taxon>
        <taxon>metagenomes</taxon>
        <taxon>ecological metagenomes</taxon>
    </lineage>
</organism>
<sequence>MIIREENESDIANITTVHNQAFNEPDEGEIVKNLRKNNNLIISLVAEADGKIVGHIAYSPIHNKSKENISPVSLKMAI</sequence>
<reference evidence="2" key="1">
    <citation type="journal article" date="2014" name="Front. Microbiol.">
        <title>High frequency of phylogenetically diverse reductive dehalogenase-homologous genes in deep subseafloor sedimentary metagenomes.</title>
        <authorList>
            <person name="Kawai M."/>
            <person name="Futagami T."/>
            <person name="Toyoda A."/>
            <person name="Takaki Y."/>
            <person name="Nishi S."/>
            <person name="Hori S."/>
            <person name="Arai W."/>
            <person name="Tsubouchi T."/>
            <person name="Morono Y."/>
            <person name="Uchiyama I."/>
            <person name="Ito T."/>
            <person name="Fujiyama A."/>
            <person name="Inagaki F."/>
            <person name="Takami H."/>
        </authorList>
    </citation>
    <scope>NUCLEOTIDE SEQUENCE</scope>
    <source>
        <strain evidence="2">Expedition CK06-06</strain>
    </source>
</reference>
<protein>
    <recommendedName>
        <fullName evidence="1">N-acetyltransferase domain-containing protein</fullName>
    </recommendedName>
</protein>
<dbReference type="Gene3D" id="3.40.630.30">
    <property type="match status" value="1"/>
</dbReference>
<dbReference type="SUPFAM" id="SSF55729">
    <property type="entry name" value="Acyl-CoA N-acyltransferases (Nat)"/>
    <property type="match status" value="1"/>
</dbReference>
<dbReference type="PROSITE" id="PS51186">
    <property type="entry name" value="GNAT"/>
    <property type="match status" value="1"/>
</dbReference>
<feature type="non-terminal residue" evidence="2">
    <location>
        <position position="78"/>
    </location>
</feature>
<evidence type="ECO:0000259" key="1">
    <source>
        <dbReference type="PROSITE" id="PS51186"/>
    </source>
</evidence>
<comment type="caution">
    <text evidence="2">The sequence shown here is derived from an EMBL/GenBank/DDBJ whole genome shotgun (WGS) entry which is preliminary data.</text>
</comment>